<reference evidence="3" key="2">
    <citation type="submission" date="2025-08" db="UniProtKB">
        <authorList>
            <consortium name="Ensembl"/>
        </authorList>
    </citation>
    <scope>IDENTIFICATION</scope>
</reference>
<dbReference type="SUPFAM" id="SSF52047">
    <property type="entry name" value="RNI-like"/>
    <property type="match status" value="1"/>
</dbReference>
<dbReference type="SMART" id="SM00368">
    <property type="entry name" value="LRR_RI"/>
    <property type="match status" value="2"/>
</dbReference>
<name>A0A4W6E4F5_LATCA</name>
<dbReference type="InterPro" id="IPR051261">
    <property type="entry name" value="NLR"/>
</dbReference>
<dbReference type="Gene3D" id="3.80.10.10">
    <property type="entry name" value="Ribonuclease Inhibitor"/>
    <property type="match status" value="1"/>
</dbReference>
<dbReference type="Proteomes" id="UP000314980">
    <property type="component" value="Unassembled WGS sequence"/>
</dbReference>
<sequence length="184" mass="20763">MSQQVQTLILLGVCFADIQFLIPFCNAIKFEAIFPDKLLCVVLCVHRLSGCLITEGGCASLASALSSNPSHLRELDLSYNHPGDAGARPLYTGLEDPLWRLDTLSSDNFHSNPTVLCLRALSYAVQFGPNQISRCERCLRPWCGERIFDLTKKVVWSRLNQTMVHLQFNFFFWMVQTFDTITGV</sequence>
<dbReference type="InParanoid" id="A0A4W6E4F5"/>
<keyword evidence="4" id="KW-1185">Reference proteome</keyword>
<evidence type="ECO:0000313" key="3">
    <source>
        <dbReference type="Ensembl" id="ENSLCAP00010031910.1"/>
    </source>
</evidence>
<reference evidence="3" key="3">
    <citation type="submission" date="2025-09" db="UniProtKB">
        <authorList>
            <consortium name="Ensembl"/>
        </authorList>
    </citation>
    <scope>IDENTIFICATION</scope>
</reference>
<evidence type="ECO:0000313" key="4">
    <source>
        <dbReference type="Proteomes" id="UP000314980"/>
    </source>
</evidence>
<keyword evidence="2" id="KW-0677">Repeat</keyword>
<evidence type="ECO:0000256" key="2">
    <source>
        <dbReference type="ARBA" id="ARBA00022737"/>
    </source>
</evidence>
<accession>A0A4W6E4F5</accession>
<proteinExistence type="predicted"/>
<protein>
    <submittedName>
        <fullName evidence="3">Uncharacterized protein</fullName>
    </submittedName>
</protein>
<organism evidence="3 4">
    <name type="scientific">Lates calcarifer</name>
    <name type="common">Barramundi</name>
    <name type="synonym">Holocentrus calcarifer</name>
    <dbReference type="NCBI Taxonomy" id="8187"/>
    <lineage>
        <taxon>Eukaryota</taxon>
        <taxon>Metazoa</taxon>
        <taxon>Chordata</taxon>
        <taxon>Craniata</taxon>
        <taxon>Vertebrata</taxon>
        <taxon>Euteleostomi</taxon>
        <taxon>Actinopterygii</taxon>
        <taxon>Neopterygii</taxon>
        <taxon>Teleostei</taxon>
        <taxon>Neoteleostei</taxon>
        <taxon>Acanthomorphata</taxon>
        <taxon>Carangaria</taxon>
        <taxon>Carangaria incertae sedis</taxon>
        <taxon>Centropomidae</taxon>
        <taxon>Lates</taxon>
    </lineage>
</organism>
<dbReference type="PANTHER" id="PTHR24106">
    <property type="entry name" value="NACHT, LRR AND CARD DOMAINS-CONTAINING"/>
    <property type="match status" value="1"/>
</dbReference>
<keyword evidence="1" id="KW-0433">Leucine-rich repeat</keyword>
<dbReference type="Ensembl" id="ENSLCAT00010032636.1">
    <property type="protein sequence ID" value="ENSLCAP00010031910.1"/>
    <property type="gene ID" value="ENSLCAG00010014999.1"/>
</dbReference>
<dbReference type="AlphaFoldDB" id="A0A4W6E4F5"/>
<dbReference type="InterPro" id="IPR032675">
    <property type="entry name" value="LRR_dom_sf"/>
</dbReference>
<evidence type="ECO:0000256" key="1">
    <source>
        <dbReference type="ARBA" id="ARBA00022614"/>
    </source>
</evidence>
<reference evidence="4" key="1">
    <citation type="submission" date="2015-09" db="EMBL/GenBank/DDBJ databases">
        <authorList>
            <person name="Sai Rama Sridatta P."/>
        </authorList>
    </citation>
    <scope>NUCLEOTIDE SEQUENCE [LARGE SCALE GENOMIC DNA]</scope>
</reference>
<dbReference type="GeneTree" id="ENSGT00990000203737"/>